<reference evidence="2" key="2">
    <citation type="submission" date="2019-01" db="EMBL/GenBank/DDBJ databases">
        <authorList>
            <person name="Graves T."/>
            <person name="Eichler E.E."/>
            <person name="Wilson R.K."/>
        </authorList>
    </citation>
    <scope>NUCLEOTIDE SEQUENCE [LARGE SCALE GENOMIC DNA]</scope>
    <source>
        <strain evidence="2">17573</strain>
    </source>
</reference>
<dbReference type="InParanoid" id="A0A5F7ZTD1"/>
<keyword evidence="1" id="KW-0812">Transmembrane</keyword>
<evidence type="ECO:0000313" key="3">
    <source>
        <dbReference type="Proteomes" id="UP000006718"/>
    </source>
</evidence>
<reference evidence="3" key="1">
    <citation type="journal article" date="2007" name="Science">
        <title>Evolutionary and biomedical insights from the rhesus macaque genome.</title>
        <authorList>
            <person name="Gibbs R.A."/>
            <person name="Rogers J."/>
            <person name="Katze M.G."/>
            <person name="Bumgarner R."/>
            <person name="Weinstock G.M."/>
            <person name="Mardis E.R."/>
            <person name="Remington K.A."/>
            <person name="Strausberg R.L."/>
            <person name="Venter J.C."/>
            <person name="Wilson R.K."/>
            <person name="Batzer M.A."/>
            <person name="Bustamante C.D."/>
            <person name="Eichler E.E."/>
            <person name="Hahn M.W."/>
            <person name="Hardison R.C."/>
            <person name="Makova K.D."/>
            <person name="Miller W."/>
            <person name="Milosavljevic A."/>
            <person name="Palermo R.E."/>
            <person name="Siepel A."/>
            <person name="Sikela J.M."/>
            <person name="Attaway T."/>
            <person name="Bell S."/>
            <person name="Bernard K.E."/>
            <person name="Buhay C.J."/>
            <person name="Chandrabose M.N."/>
            <person name="Dao M."/>
            <person name="Davis C."/>
            <person name="Delehaunty K.D."/>
            <person name="Ding Y."/>
            <person name="Dinh H.H."/>
            <person name="Dugan-Rocha S."/>
            <person name="Fulton L.A."/>
            <person name="Gabisi R.A."/>
            <person name="Garner T.T."/>
            <person name="Godfrey J."/>
            <person name="Hawes A.C."/>
            <person name="Hernandez J."/>
            <person name="Hines S."/>
            <person name="Holder M."/>
            <person name="Hume J."/>
            <person name="Jhangiani S.N."/>
            <person name="Joshi V."/>
            <person name="Khan Z.M."/>
            <person name="Kirkness E.F."/>
            <person name="Cree A."/>
            <person name="Fowler R.G."/>
            <person name="Lee S."/>
            <person name="Lewis L.R."/>
            <person name="Li Z."/>
            <person name="Liu Y.-S."/>
            <person name="Moore S.M."/>
            <person name="Muzny D."/>
            <person name="Nazareth L.V."/>
            <person name="Ngo D.N."/>
            <person name="Okwuonu G.O."/>
            <person name="Pai G."/>
            <person name="Parker D."/>
            <person name="Paul H.A."/>
            <person name="Pfannkoch C."/>
            <person name="Pohl C.S."/>
            <person name="Rogers Y.-H.C."/>
            <person name="Ruiz S.J."/>
            <person name="Sabo A."/>
            <person name="Santibanez J."/>
            <person name="Schneider B.W."/>
            <person name="Smith S.M."/>
            <person name="Sodergren E."/>
            <person name="Svatek A.F."/>
            <person name="Utterback T.R."/>
            <person name="Vattathil S."/>
            <person name="Warren W."/>
            <person name="White C.S."/>
            <person name="Chinwalla A.T."/>
            <person name="Feng Y."/>
            <person name="Halpern A.L."/>
            <person name="Hillier L.W."/>
            <person name="Huang X."/>
            <person name="Minx P."/>
            <person name="Nelson J.O."/>
            <person name="Pepin K.H."/>
            <person name="Qin X."/>
            <person name="Sutton G.G."/>
            <person name="Venter E."/>
            <person name="Walenz B.P."/>
            <person name="Wallis J.W."/>
            <person name="Worley K.C."/>
            <person name="Yang S.-P."/>
            <person name="Jones S.M."/>
            <person name="Marra M.A."/>
            <person name="Rocchi M."/>
            <person name="Schein J.E."/>
            <person name="Baertsch R."/>
            <person name="Clarke L."/>
            <person name="Csuros M."/>
            <person name="Glasscock J."/>
            <person name="Harris R.A."/>
            <person name="Havlak P."/>
            <person name="Jackson A.R."/>
            <person name="Jiang H."/>
            <person name="Liu Y."/>
            <person name="Messina D.N."/>
            <person name="Shen Y."/>
            <person name="Song H.X.-Z."/>
            <person name="Wylie T."/>
            <person name="Zhang L."/>
            <person name="Birney E."/>
            <person name="Han K."/>
            <person name="Konkel M.K."/>
            <person name="Lee J."/>
            <person name="Smit A.F.A."/>
            <person name="Ullmer B."/>
            <person name="Wang H."/>
            <person name="Xing J."/>
            <person name="Burhans R."/>
            <person name="Cheng Z."/>
            <person name="Karro J.E."/>
            <person name="Ma J."/>
            <person name="Raney B."/>
            <person name="She X."/>
            <person name="Cox M.J."/>
            <person name="Demuth J.P."/>
            <person name="Dumas L.J."/>
            <person name="Han S.-G."/>
            <person name="Hopkins J."/>
            <person name="Karimpour-Fard A."/>
            <person name="Kim Y.H."/>
            <person name="Pollack J.R."/>
            <person name="Vinar T."/>
            <person name="Addo-Quaye C."/>
            <person name="Degenhardt J."/>
            <person name="Denby A."/>
            <person name="Hubisz M.J."/>
            <person name="Indap A."/>
            <person name="Kosiol C."/>
            <person name="Lahn B.T."/>
            <person name="Lawson H.A."/>
            <person name="Marklein A."/>
            <person name="Nielsen R."/>
            <person name="Vallender E.J."/>
            <person name="Clark A.G."/>
            <person name="Ferguson B."/>
            <person name="Hernandez R.D."/>
            <person name="Hirani K."/>
            <person name="Kehrer-Sawatzki H."/>
            <person name="Kolb J."/>
            <person name="Patil S."/>
            <person name="Pu L.-L."/>
            <person name="Ren Y."/>
            <person name="Smith D.G."/>
            <person name="Wheeler D.A."/>
            <person name="Schenck I."/>
            <person name="Ball E.V."/>
            <person name="Chen R."/>
            <person name="Cooper D.N."/>
            <person name="Giardine B."/>
            <person name="Hsu F."/>
            <person name="Kent W.J."/>
            <person name="Lesk A."/>
            <person name="Nelson D.L."/>
            <person name="O'brien W.E."/>
            <person name="Pruefer K."/>
            <person name="Stenson P.D."/>
            <person name="Wallace J.C."/>
            <person name="Ke H."/>
            <person name="Liu X.-M."/>
            <person name="Wang P."/>
            <person name="Xiang A.P."/>
            <person name="Yang F."/>
            <person name="Barber G.P."/>
            <person name="Haussler D."/>
            <person name="Karolchik D."/>
            <person name="Kern A.D."/>
            <person name="Kuhn R.M."/>
            <person name="Smith K.E."/>
            <person name="Zwieg A.S."/>
        </authorList>
    </citation>
    <scope>NUCLEOTIDE SEQUENCE [LARGE SCALE GENOMIC DNA]</scope>
    <source>
        <strain evidence="3">17573</strain>
    </source>
</reference>
<dbReference type="VEuPathDB" id="HostDB:ENSMMUG00000063324"/>
<dbReference type="Ensembl" id="ENSMMUT00000096424.1">
    <property type="protein sequence ID" value="ENSMMUP00000067902.1"/>
    <property type="gene ID" value="ENSMMUG00000063324.1"/>
</dbReference>
<dbReference type="GeneTree" id="ENSGT01150000289048"/>
<organism evidence="2 3">
    <name type="scientific">Macaca mulatta</name>
    <name type="common">Rhesus macaque</name>
    <dbReference type="NCBI Taxonomy" id="9544"/>
    <lineage>
        <taxon>Eukaryota</taxon>
        <taxon>Metazoa</taxon>
        <taxon>Chordata</taxon>
        <taxon>Craniata</taxon>
        <taxon>Vertebrata</taxon>
        <taxon>Euteleostomi</taxon>
        <taxon>Mammalia</taxon>
        <taxon>Eutheria</taxon>
        <taxon>Euarchontoglires</taxon>
        <taxon>Primates</taxon>
        <taxon>Haplorrhini</taxon>
        <taxon>Catarrhini</taxon>
        <taxon>Cercopithecidae</taxon>
        <taxon>Cercopithecinae</taxon>
        <taxon>Macaca</taxon>
    </lineage>
</organism>
<feature type="transmembrane region" description="Helical" evidence="1">
    <location>
        <begin position="63"/>
        <end position="89"/>
    </location>
</feature>
<proteinExistence type="predicted"/>
<feature type="transmembrane region" description="Helical" evidence="1">
    <location>
        <begin position="118"/>
        <end position="135"/>
    </location>
</feature>
<reference evidence="2" key="3">
    <citation type="submission" date="2025-08" db="UniProtKB">
        <authorList>
            <consortium name="Ensembl"/>
        </authorList>
    </citation>
    <scope>IDENTIFICATION</scope>
    <source>
        <strain evidence="2">17573</strain>
    </source>
</reference>
<name>A0A5F7ZTD1_MACMU</name>
<keyword evidence="3" id="KW-1185">Reference proteome</keyword>
<accession>A0A5F7ZTD1</accession>
<dbReference type="Bgee" id="ENSMMUG00000063324">
    <property type="expression patterns" value="Expressed in hindlimb stylopod muscle and 10 other cell types or tissues"/>
</dbReference>
<dbReference type="Proteomes" id="UP000006718">
    <property type="component" value="Chromosome X"/>
</dbReference>
<evidence type="ECO:0000313" key="2">
    <source>
        <dbReference type="Ensembl" id="ENSMMUP00000067902.1"/>
    </source>
</evidence>
<keyword evidence="1" id="KW-0472">Membrane</keyword>
<dbReference type="AlphaFoldDB" id="A0A5F7ZTD1"/>
<dbReference type="OMA" id="IRMRSCF"/>
<protein>
    <submittedName>
        <fullName evidence="2">Uncharacterized protein</fullName>
    </submittedName>
</protein>
<dbReference type="SMR" id="A0A5F7ZTD1"/>
<evidence type="ECO:0000256" key="1">
    <source>
        <dbReference type="SAM" id="Phobius"/>
    </source>
</evidence>
<keyword evidence="1" id="KW-1133">Transmembrane helix</keyword>
<reference evidence="2" key="4">
    <citation type="submission" date="2025-09" db="UniProtKB">
        <authorList>
            <consortium name="Ensembl"/>
        </authorList>
    </citation>
    <scope>IDENTIFICATION</scope>
    <source>
        <strain evidence="2">17573</strain>
    </source>
</reference>
<sequence length="140" mass="16308">CTDFTSFGYISSSGIAGLYSSSLSNFLRSHHTVFHNDSTNLHSHQRCVRVPFFPYPCQEWFSFIFLEIVILIRMRSCFIVVFICISLMISDAEHFFIYLLAICMFSFEKCLLRSFAHFKIRLCFCLLLLSSLYILDISPL</sequence>